<accession>A0AAV9WXT3</accession>
<dbReference type="EMBL" id="JAVHJO010000018">
    <property type="protein sequence ID" value="KAK6524043.1"/>
    <property type="molecule type" value="Genomic_DNA"/>
</dbReference>
<feature type="region of interest" description="Disordered" evidence="1">
    <location>
        <begin position="23"/>
        <end position="52"/>
    </location>
</feature>
<proteinExistence type="predicted"/>
<protein>
    <submittedName>
        <fullName evidence="2">Uncharacterized protein</fullName>
    </submittedName>
</protein>
<reference evidence="2 3" key="1">
    <citation type="submission" date="2019-10" db="EMBL/GenBank/DDBJ databases">
        <authorList>
            <person name="Palmer J.M."/>
        </authorList>
    </citation>
    <scope>NUCLEOTIDE SEQUENCE [LARGE SCALE GENOMIC DNA]</scope>
    <source>
        <strain evidence="2 3">TWF694</strain>
    </source>
</reference>
<dbReference type="AlphaFoldDB" id="A0AAV9WXT3"/>
<evidence type="ECO:0000313" key="2">
    <source>
        <dbReference type="EMBL" id="KAK6524043.1"/>
    </source>
</evidence>
<organism evidence="2 3">
    <name type="scientific">Orbilia ellipsospora</name>
    <dbReference type="NCBI Taxonomy" id="2528407"/>
    <lineage>
        <taxon>Eukaryota</taxon>
        <taxon>Fungi</taxon>
        <taxon>Dikarya</taxon>
        <taxon>Ascomycota</taxon>
        <taxon>Pezizomycotina</taxon>
        <taxon>Orbiliomycetes</taxon>
        <taxon>Orbiliales</taxon>
        <taxon>Orbiliaceae</taxon>
        <taxon>Orbilia</taxon>
    </lineage>
</organism>
<gene>
    <name evidence="2" type="ORF">TWF694_005709</name>
</gene>
<evidence type="ECO:0000313" key="3">
    <source>
        <dbReference type="Proteomes" id="UP001365542"/>
    </source>
</evidence>
<keyword evidence="3" id="KW-1185">Reference proteome</keyword>
<dbReference type="Proteomes" id="UP001365542">
    <property type="component" value="Unassembled WGS sequence"/>
</dbReference>
<name>A0AAV9WXT3_9PEZI</name>
<comment type="caution">
    <text evidence="2">The sequence shown here is derived from an EMBL/GenBank/DDBJ whole genome shotgun (WGS) entry which is preliminary data.</text>
</comment>
<sequence length="96" mass="10271">MHFPEQGKAYEAVLVSLTPSPSLTPALTPTEPRMFGPKSAASGAETMTPPPWLNGRVEDLQSSNDLCYTLSAEHSALAHIKNPGVPPTHEDYELAA</sequence>
<evidence type="ECO:0000256" key="1">
    <source>
        <dbReference type="SAM" id="MobiDB-lite"/>
    </source>
</evidence>